<feature type="transmembrane region" description="Helical" evidence="1">
    <location>
        <begin position="6"/>
        <end position="27"/>
    </location>
</feature>
<dbReference type="AlphaFoldDB" id="A0A1D7TG66"/>
<name>A0A1D7TG66_9BACT</name>
<dbReference type="RefSeq" id="WP_069477002.1">
    <property type="nucleotide sequence ID" value="NZ_CP017111.1"/>
</dbReference>
<dbReference type="STRING" id="1193502.SHALO_0221"/>
<dbReference type="Pfam" id="PF09624">
    <property type="entry name" value="DUF2393"/>
    <property type="match status" value="1"/>
</dbReference>
<dbReference type="PATRIC" id="fig|1193502.14.peg.225"/>
<dbReference type="EMBL" id="CP017111">
    <property type="protein sequence ID" value="AOO64018.1"/>
    <property type="molecule type" value="Genomic_DNA"/>
</dbReference>
<gene>
    <name evidence="2" type="ORF">SHALO_0221</name>
</gene>
<keyword evidence="1" id="KW-0812">Transmembrane</keyword>
<keyword evidence="1" id="KW-1133">Transmembrane helix</keyword>
<organism evidence="2 3">
    <name type="scientific">Sulfurospirillum halorespirans DSM 13726</name>
    <dbReference type="NCBI Taxonomy" id="1193502"/>
    <lineage>
        <taxon>Bacteria</taxon>
        <taxon>Pseudomonadati</taxon>
        <taxon>Campylobacterota</taxon>
        <taxon>Epsilonproteobacteria</taxon>
        <taxon>Campylobacterales</taxon>
        <taxon>Sulfurospirillaceae</taxon>
        <taxon>Sulfurospirillum</taxon>
    </lineage>
</organism>
<keyword evidence="3" id="KW-1185">Reference proteome</keyword>
<evidence type="ECO:0000313" key="2">
    <source>
        <dbReference type="EMBL" id="AOO64018.1"/>
    </source>
</evidence>
<evidence type="ECO:0000256" key="1">
    <source>
        <dbReference type="SAM" id="Phobius"/>
    </source>
</evidence>
<dbReference type="InterPro" id="IPR013417">
    <property type="entry name" value="CHP02588"/>
</dbReference>
<dbReference type="Proteomes" id="UP000094609">
    <property type="component" value="Chromosome"/>
</dbReference>
<proteinExistence type="predicted"/>
<feature type="transmembrane region" description="Helical" evidence="1">
    <location>
        <begin position="36"/>
        <end position="58"/>
    </location>
</feature>
<keyword evidence="1" id="KW-0472">Membrane</keyword>
<reference evidence="3" key="1">
    <citation type="submission" date="2016-08" db="EMBL/GenBank/DDBJ databases">
        <title>Complete genome sequence of the organohalide-respiring Epsilonproteobacterium Sulfurospirillum halorespirans.</title>
        <authorList>
            <person name="Goris T."/>
            <person name="Zimmermann J."/>
            <person name="Schenz B."/>
            <person name="Lemos M."/>
            <person name="Hackermueller J."/>
            <person name="Diekert G."/>
        </authorList>
    </citation>
    <scope>NUCLEOTIDE SEQUENCE [LARGE SCALE GENOMIC DNA]</scope>
    <source>
        <strain>DSM 13726</strain>
        <strain evidence="3">PCE-M2</strain>
    </source>
</reference>
<accession>A0A1D7TG66</accession>
<evidence type="ECO:0000313" key="3">
    <source>
        <dbReference type="Proteomes" id="UP000094609"/>
    </source>
</evidence>
<evidence type="ECO:0008006" key="4">
    <source>
        <dbReference type="Google" id="ProtNLM"/>
    </source>
</evidence>
<sequence>MTYFTLLHWFAMIVIFLLLALAIVLTIRSHDGKSSLYAPIFTAFFIATVFAAFAIYGLDKYTKIARLENIVQKKVLINESFSISGQIRNIGNFKIGTCVLEVKISNESFERAGTEGISFVPKSAFDNLFKWGEESHSVETTKEFVIAENLYKGEMRNFTVFMRYPPSYTKPYTRYELFCH</sequence>
<dbReference type="KEGG" id="shal:SHALO_0221"/>
<protein>
    <recommendedName>
        <fullName evidence="4">DUF2393 domain-containing protein</fullName>
    </recommendedName>
</protein>